<dbReference type="EMBL" id="UINC01071179">
    <property type="protein sequence ID" value="SVC05892.1"/>
    <property type="molecule type" value="Genomic_DNA"/>
</dbReference>
<keyword evidence="1" id="KW-1133">Transmembrane helix</keyword>
<evidence type="ECO:0000256" key="1">
    <source>
        <dbReference type="SAM" id="Phobius"/>
    </source>
</evidence>
<proteinExistence type="predicted"/>
<reference evidence="2" key="1">
    <citation type="submission" date="2018-05" db="EMBL/GenBank/DDBJ databases">
        <authorList>
            <person name="Lanie J.A."/>
            <person name="Ng W.-L."/>
            <person name="Kazmierczak K.M."/>
            <person name="Andrzejewski T.M."/>
            <person name="Davidsen T.M."/>
            <person name="Wayne K.J."/>
            <person name="Tettelin H."/>
            <person name="Glass J.I."/>
            <person name="Rusch D."/>
            <person name="Podicherti R."/>
            <person name="Tsui H.-C.T."/>
            <person name="Winkler M.E."/>
        </authorList>
    </citation>
    <scope>NUCLEOTIDE SEQUENCE</scope>
</reference>
<evidence type="ECO:0000313" key="2">
    <source>
        <dbReference type="EMBL" id="SVC05892.1"/>
    </source>
</evidence>
<feature type="non-terminal residue" evidence="2">
    <location>
        <position position="58"/>
    </location>
</feature>
<sequence>MATMSNGKHKQFNDEYKSPPLTVAETDQYGCLLACLVLLGLVLYRIFIGGVNGTFLNV</sequence>
<dbReference type="AlphaFoldDB" id="A0A382J378"/>
<feature type="transmembrane region" description="Helical" evidence="1">
    <location>
        <begin position="29"/>
        <end position="48"/>
    </location>
</feature>
<keyword evidence="1" id="KW-0812">Transmembrane</keyword>
<keyword evidence="1" id="KW-0472">Membrane</keyword>
<organism evidence="2">
    <name type="scientific">marine metagenome</name>
    <dbReference type="NCBI Taxonomy" id="408172"/>
    <lineage>
        <taxon>unclassified sequences</taxon>
        <taxon>metagenomes</taxon>
        <taxon>ecological metagenomes</taxon>
    </lineage>
</organism>
<accession>A0A382J378</accession>
<protein>
    <submittedName>
        <fullName evidence="2">Uncharacterized protein</fullName>
    </submittedName>
</protein>
<name>A0A382J378_9ZZZZ</name>
<gene>
    <name evidence="2" type="ORF">METZ01_LOCUS258746</name>
</gene>